<feature type="compositionally biased region" description="Polar residues" evidence="4">
    <location>
        <begin position="636"/>
        <end position="648"/>
    </location>
</feature>
<dbReference type="Pfam" id="PF13855">
    <property type="entry name" value="LRR_8"/>
    <property type="match status" value="2"/>
</dbReference>
<dbReference type="InParanoid" id="Q23WU8"/>
<dbReference type="SUPFAM" id="SSF52058">
    <property type="entry name" value="L domain-like"/>
    <property type="match status" value="1"/>
</dbReference>
<accession>Q23WU8</accession>
<dbReference type="PANTHER" id="PTHR46652:SF3">
    <property type="entry name" value="LEUCINE-RICH REPEAT-CONTAINING PROTEIN 9"/>
    <property type="match status" value="1"/>
</dbReference>
<keyword evidence="6" id="KW-1185">Reference proteome</keyword>
<feature type="compositionally biased region" description="Basic and acidic residues" evidence="4">
    <location>
        <begin position="768"/>
        <end position="782"/>
    </location>
</feature>
<evidence type="ECO:0000313" key="5">
    <source>
        <dbReference type="EMBL" id="EAS00997.2"/>
    </source>
</evidence>
<dbReference type="InterPro" id="IPR032675">
    <property type="entry name" value="LRR_dom_sf"/>
</dbReference>
<evidence type="ECO:0000256" key="3">
    <source>
        <dbReference type="SAM" id="Coils"/>
    </source>
</evidence>
<evidence type="ECO:0000256" key="1">
    <source>
        <dbReference type="ARBA" id="ARBA00022614"/>
    </source>
</evidence>
<evidence type="ECO:0000256" key="2">
    <source>
        <dbReference type="ARBA" id="ARBA00022737"/>
    </source>
</evidence>
<dbReference type="OrthoDB" id="1574204at2759"/>
<dbReference type="AlphaFoldDB" id="Q23WU8"/>
<evidence type="ECO:0000313" key="6">
    <source>
        <dbReference type="Proteomes" id="UP000009168"/>
    </source>
</evidence>
<sequence>MKPASITKKIEQMLEMNSIQNKEDKQEDEQEKVIEINEKSILKYSQGCKSLSQVVRLKLIGSKISQLEKLELVPQLKFLNISFSNIEKIQGLNKLKELKDAILCNNQIQQIGGLEENKQLTSLDLSYNKISEIENLNHLTKLTVLNLSSNSISLIQAIDNLKNLSQLFLENNKIKKIDFFPLLPNLQEISLKGNHIESINPKLFENLKNLEELNLSNNKIRSLEFLNSLPNLEKFYCSHNHIEKCFMKIQFENLEYLDLSHNQILETKKFGEYFPNLFTLDISYNNIFTEEELIFVYDMDSLCEIDFSNNLACTQEFEEQFLRRHPEIDVVNGKIIKQAGYRFEVEMKEVEEEIKEFEKKQLALNLTQELENDDSFTEEDKEARKILKSLIQTDLSSVIQEIQKEKEQDKQAKEQLISYYKQINEEITPEDLKKQAIKRKNRELYGSDEEDDGDEEQEGSNTFYKNQVDNVDDLNENVNRYNSLQKNASKNKLQKFDSYVTLNDEKNLNAFITDLENDLTEIKAKYHAIKGIKYTQKFHQNKSQFLSKSEQNLSLSDLSQYDDNLSASQLSERKDEMNLTSSSFKNYETEYSSDSRQALKNIEKNIIIKKKKIPLSSQTSQISNSSKTNLNISSATSTLNNIPPTQTKPGLPIPRNPLLQKELKEFKKNMNDPDYLKKLGIGNDNLNLPSDKFVFNATQARAQSQMYNKTAQLSKTSNLSITQRPTRERSNSINKLRNFSATKKDGFNNTSSQNPKVFGQNSIKSKKEKTENLDNSNIEDRSSLSIQSNQQVTPTKTIGIIYSNKNSKTKSKLIDAIANSQK</sequence>
<feature type="region of interest" description="Disordered" evidence="4">
    <location>
        <begin position="636"/>
        <end position="655"/>
    </location>
</feature>
<feature type="compositionally biased region" description="Acidic residues" evidence="4">
    <location>
        <begin position="446"/>
        <end position="458"/>
    </location>
</feature>
<feature type="region of interest" description="Disordered" evidence="4">
    <location>
        <begin position="742"/>
        <end position="790"/>
    </location>
</feature>
<gene>
    <name evidence="5" type="ORF">TTHERM_00777070</name>
</gene>
<dbReference type="HOGENOM" id="CLU_353217_0_0_1"/>
<dbReference type="EMBL" id="GG662606">
    <property type="protein sequence ID" value="EAS00997.2"/>
    <property type="molecule type" value="Genomic_DNA"/>
</dbReference>
<feature type="coiled-coil region" evidence="3">
    <location>
        <begin position="340"/>
        <end position="367"/>
    </location>
</feature>
<feature type="compositionally biased region" description="Polar residues" evidence="4">
    <location>
        <begin position="742"/>
        <end position="763"/>
    </location>
</feature>
<dbReference type="InterPro" id="IPR003591">
    <property type="entry name" value="Leu-rich_rpt_typical-subtyp"/>
</dbReference>
<dbReference type="GeneID" id="7823821"/>
<proteinExistence type="predicted"/>
<evidence type="ECO:0000256" key="4">
    <source>
        <dbReference type="SAM" id="MobiDB-lite"/>
    </source>
</evidence>
<keyword evidence="3" id="KW-0175">Coiled coil</keyword>
<dbReference type="PROSITE" id="PS51450">
    <property type="entry name" value="LRR"/>
    <property type="match status" value="6"/>
</dbReference>
<dbReference type="InterPro" id="IPR001611">
    <property type="entry name" value="Leu-rich_rpt"/>
</dbReference>
<dbReference type="STRING" id="312017.Q23WU8"/>
<dbReference type="Proteomes" id="UP000009168">
    <property type="component" value="Unassembled WGS sequence"/>
</dbReference>
<name>Q23WU8_TETTS</name>
<dbReference type="InterPro" id="IPR050836">
    <property type="entry name" value="SDS22/Internalin_LRR"/>
</dbReference>
<dbReference type="Gene3D" id="3.80.10.10">
    <property type="entry name" value="Ribonuclease Inhibitor"/>
    <property type="match status" value="3"/>
</dbReference>
<reference evidence="6" key="1">
    <citation type="journal article" date="2006" name="PLoS Biol.">
        <title>Macronuclear genome sequence of the ciliate Tetrahymena thermophila, a model eukaryote.</title>
        <authorList>
            <person name="Eisen J.A."/>
            <person name="Coyne R.S."/>
            <person name="Wu M."/>
            <person name="Wu D."/>
            <person name="Thiagarajan M."/>
            <person name="Wortman J.R."/>
            <person name="Badger J.H."/>
            <person name="Ren Q."/>
            <person name="Amedeo P."/>
            <person name="Jones K.M."/>
            <person name="Tallon L.J."/>
            <person name="Delcher A.L."/>
            <person name="Salzberg S.L."/>
            <person name="Silva J.C."/>
            <person name="Haas B.J."/>
            <person name="Majoros W.H."/>
            <person name="Farzad M."/>
            <person name="Carlton J.M."/>
            <person name="Smith R.K. Jr."/>
            <person name="Garg J."/>
            <person name="Pearlman R.E."/>
            <person name="Karrer K.M."/>
            <person name="Sun L."/>
            <person name="Manning G."/>
            <person name="Elde N.C."/>
            <person name="Turkewitz A.P."/>
            <person name="Asai D.J."/>
            <person name="Wilkes D.E."/>
            <person name="Wang Y."/>
            <person name="Cai H."/>
            <person name="Collins K."/>
            <person name="Stewart B.A."/>
            <person name="Lee S.R."/>
            <person name="Wilamowska K."/>
            <person name="Weinberg Z."/>
            <person name="Ruzzo W.L."/>
            <person name="Wloga D."/>
            <person name="Gaertig J."/>
            <person name="Frankel J."/>
            <person name="Tsao C.-C."/>
            <person name="Gorovsky M.A."/>
            <person name="Keeling P.J."/>
            <person name="Waller R.F."/>
            <person name="Patron N.J."/>
            <person name="Cherry J.M."/>
            <person name="Stover N.A."/>
            <person name="Krieger C.J."/>
            <person name="del Toro C."/>
            <person name="Ryder H.F."/>
            <person name="Williamson S.C."/>
            <person name="Barbeau R.A."/>
            <person name="Hamilton E.P."/>
            <person name="Orias E."/>
        </authorList>
    </citation>
    <scope>NUCLEOTIDE SEQUENCE [LARGE SCALE GENOMIC DNA]</scope>
    <source>
        <strain evidence="6">SB210</strain>
    </source>
</reference>
<dbReference type="SMART" id="SM00365">
    <property type="entry name" value="LRR_SD22"/>
    <property type="match status" value="8"/>
</dbReference>
<dbReference type="SMART" id="SM00369">
    <property type="entry name" value="LRR_TYP"/>
    <property type="match status" value="5"/>
</dbReference>
<dbReference type="PANTHER" id="PTHR46652">
    <property type="entry name" value="LEUCINE-RICH REPEAT AND IQ DOMAIN-CONTAINING PROTEIN 1-RELATED"/>
    <property type="match status" value="1"/>
</dbReference>
<protein>
    <submittedName>
        <fullName evidence="5">Protein phosphatase 1 regulatory subunit 7</fullName>
    </submittedName>
</protein>
<dbReference type="PRINTS" id="PR00019">
    <property type="entry name" value="LEURICHRPT"/>
</dbReference>
<keyword evidence="1" id="KW-0433">Leucine-rich repeat</keyword>
<dbReference type="Pfam" id="PF00560">
    <property type="entry name" value="LRR_1"/>
    <property type="match status" value="1"/>
</dbReference>
<organism evidence="5 6">
    <name type="scientific">Tetrahymena thermophila (strain SB210)</name>
    <dbReference type="NCBI Taxonomy" id="312017"/>
    <lineage>
        <taxon>Eukaryota</taxon>
        <taxon>Sar</taxon>
        <taxon>Alveolata</taxon>
        <taxon>Ciliophora</taxon>
        <taxon>Intramacronucleata</taxon>
        <taxon>Oligohymenophorea</taxon>
        <taxon>Hymenostomatida</taxon>
        <taxon>Tetrahymenina</taxon>
        <taxon>Tetrahymenidae</taxon>
        <taxon>Tetrahymena</taxon>
    </lineage>
</organism>
<dbReference type="eggNOG" id="KOG0531">
    <property type="taxonomic scope" value="Eukaryota"/>
</dbReference>
<dbReference type="RefSeq" id="XP_001021242.2">
    <property type="nucleotide sequence ID" value="XM_001021242.2"/>
</dbReference>
<feature type="region of interest" description="Disordered" evidence="4">
    <location>
        <begin position="443"/>
        <end position="468"/>
    </location>
</feature>
<dbReference type="KEGG" id="tet:TTHERM_00777070"/>
<keyword evidence="2" id="KW-0677">Repeat</keyword>